<name>A0A6S6SPE2_9BACT</name>
<evidence type="ECO:0000256" key="1">
    <source>
        <dbReference type="SAM" id="MobiDB-lite"/>
    </source>
</evidence>
<feature type="region of interest" description="Disordered" evidence="1">
    <location>
        <begin position="65"/>
        <end position="93"/>
    </location>
</feature>
<dbReference type="InterPro" id="IPR039247">
    <property type="entry name" value="KhpB"/>
</dbReference>
<dbReference type="EMBL" id="CACVAX010000016">
    <property type="protein sequence ID" value="CAA6807327.1"/>
    <property type="molecule type" value="Genomic_DNA"/>
</dbReference>
<dbReference type="InterPro" id="IPR040977">
    <property type="entry name" value="HP1451_C"/>
</dbReference>
<dbReference type="GO" id="GO:0003723">
    <property type="term" value="F:RNA binding"/>
    <property type="evidence" value="ECO:0007669"/>
    <property type="project" value="InterPro"/>
</dbReference>
<organism evidence="3">
    <name type="scientific">uncultured Sulfurovum sp</name>
    <dbReference type="NCBI Taxonomy" id="269237"/>
    <lineage>
        <taxon>Bacteria</taxon>
        <taxon>Pseudomonadati</taxon>
        <taxon>Campylobacterota</taxon>
        <taxon>Epsilonproteobacteria</taxon>
        <taxon>Campylobacterales</taxon>
        <taxon>Sulfurovaceae</taxon>
        <taxon>Sulfurovum</taxon>
        <taxon>environmental samples</taxon>
    </lineage>
</organism>
<dbReference type="Pfam" id="PF18472">
    <property type="entry name" value="HP1451_C"/>
    <property type="match status" value="1"/>
</dbReference>
<evidence type="ECO:0000259" key="2">
    <source>
        <dbReference type="SMART" id="SM01245"/>
    </source>
</evidence>
<evidence type="ECO:0000313" key="3">
    <source>
        <dbReference type="EMBL" id="CAA6807327.1"/>
    </source>
</evidence>
<gene>
    <name evidence="3" type="ORF">HELGO_WM14094</name>
</gene>
<dbReference type="InterPro" id="IPR032782">
    <property type="entry name" value="KhpB_N"/>
</dbReference>
<dbReference type="InterPro" id="IPR015946">
    <property type="entry name" value="KH_dom-like_a/b"/>
</dbReference>
<dbReference type="Gene3D" id="3.30.30.80">
    <property type="entry name" value="probable RNA-binding protein from clostridium symbiosum atcc 14940"/>
    <property type="match status" value="1"/>
</dbReference>
<sequence>MEMKRIEADTLEEAYSKAAKELSCSVTEINYEIVQHPTTGMMGLFKKTAIIIAVKKIVSSPSKKETVEVAKKEVEKPKPSKNNSISKTPKKKKVEKVVEKVSDKNLDDLLKKEDSVVDGFFNNENDTNKKHELKNEAKIVETKPAFDDDRDSPENKQLSIEIEKKIQNLMKAGCFEIDTVEVDVFNGIAHIFIDGDDAALLIGKEGYRYNALSYMLFNWINAQYNLYIKLEIAEFIQAQEEMIDNYLKPISAHIKEHGKGKTKPLDGILVQIALEKLRAMFPNKYIAIKTGKDGKKFIIINDFNTRKN</sequence>
<reference evidence="3" key="1">
    <citation type="submission" date="2020-01" db="EMBL/GenBank/DDBJ databases">
        <authorList>
            <person name="Meier V. D."/>
            <person name="Meier V D."/>
        </authorList>
    </citation>
    <scope>NUCLEOTIDE SEQUENCE</scope>
    <source>
        <strain evidence="3">HLG_WM_MAG_04</strain>
    </source>
</reference>
<feature type="compositionally biased region" description="Basic and acidic residues" evidence="1">
    <location>
        <begin position="65"/>
        <end position="78"/>
    </location>
</feature>
<dbReference type="PANTHER" id="PTHR35800:SF1">
    <property type="entry name" value="RNA-BINDING PROTEIN KHPB"/>
    <property type="match status" value="1"/>
</dbReference>
<dbReference type="InterPro" id="IPR038247">
    <property type="entry name" value="Jag_N_dom_sf"/>
</dbReference>
<accession>A0A6S6SPE2</accession>
<dbReference type="AlphaFoldDB" id="A0A6S6SPE2"/>
<proteinExistence type="predicted"/>
<dbReference type="Pfam" id="PF14804">
    <property type="entry name" value="Jag_N"/>
    <property type="match status" value="1"/>
</dbReference>
<dbReference type="PANTHER" id="PTHR35800">
    <property type="entry name" value="PROTEIN JAG"/>
    <property type="match status" value="1"/>
</dbReference>
<protein>
    <submittedName>
        <fullName evidence="3">RNA-binding protein Jag</fullName>
    </submittedName>
</protein>
<dbReference type="Gene3D" id="3.30.1370.180">
    <property type="match status" value="1"/>
</dbReference>
<feature type="domain" description="RNA-binding protein KhpB N-terminal" evidence="2">
    <location>
        <begin position="5"/>
        <end position="56"/>
    </location>
</feature>
<dbReference type="Gene3D" id="3.30.300.20">
    <property type="match status" value="1"/>
</dbReference>
<dbReference type="SMART" id="SM01245">
    <property type="entry name" value="Jag_N"/>
    <property type="match status" value="1"/>
</dbReference>